<dbReference type="Gene3D" id="3.90.190.10">
    <property type="entry name" value="Protein tyrosine phosphatase superfamily"/>
    <property type="match status" value="1"/>
</dbReference>
<evidence type="ECO:0000256" key="15">
    <source>
        <dbReference type="ARBA" id="ARBA00064590"/>
    </source>
</evidence>
<keyword evidence="5" id="KW-0488">Methylation</keyword>
<evidence type="ECO:0000256" key="1">
    <source>
        <dbReference type="ARBA" id="ARBA00004236"/>
    </source>
</evidence>
<comment type="function">
    <text evidence="14">Protein tyrosine phosphatase which stimulates progression from G1 into S phase during mitosis. Enhances cell proliferation, cell motility and invasive activity, and promotes cancer metastasis. May be involved in the progression of cardiac hypertrophy by inhibiting intracellular calcium mobilization in response to angiotensin II.</text>
</comment>
<dbReference type="EMBL" id="OU898284">
    <property type="protein sequence ID" value="CAH1286430.1"/>
    <property type="molecule type" value="Genomic_DNA"/>
</dbReference>
<evidence type="ECO:0000256" key="13">
    <source>
        <dbReference type="ARBA" id="ARBA00051722"/>
    </source>
</evidence>
<evidence type="ECO:0000256" key="14">
    <source>
        <dbReference type="ARBA" id="ARBA00057132"/>
    </source>
</evidence>
<keyword evidence="11" id="KW-0449">Lipoprotein</keyword>
<name>A0A9P0DZI4_DIABA</name>
<keyword evidence="4" id="KW-1003">Cell membrane</keyword>
<dbReference type="GO" id="GO:0009966">
    <property type="term" value="P:regulation of signal transduction"/>
    <property type="evidence" value="ECO:0007669"/>
    <property type="project" value="UniProtKB-ARBA"/>
</dbReference>
<dbReference type="PROSITE" id="PS50056">
    <property type="entry name" value="TYR_PHOSPHATASE_2"/>
    <property type="match status" value="1"/>
</dbReference>
<feature type="domain" description="Tyrosine-protein phosphatase" evidence="18">
    <location>
        <begin position="24"/>
        <end position="177"/>
    </location>
</feature>
<sequence>MCNKVRELNRDLSFSSSWMSAMTEFALINFKGFKFLITKNPSNNNLEAFIKELKKNNVKIVIRVCEPTYDTEALKGAGIQVVNLTIPDGTCPSDSIVQEFFHVCKRQFCINPESCIAVHCVGGLGRAPVMVAIALMELGYTYEDAVQLIRQKRRGAINAKQLEFLSKYKPKSRLGNDKKKCVIQ</sequence>
<keyword evidence="9" id="KW-0472">Membrane</keyword>
<evidence type="ECO:0000256" key="8">
    <source>
        <dbReference type="ARBA" id="ARBA00022912"/>
    </source>
</evidence>
<evidence type="ECO:0000256" key="9">
    <source>
        <dbReference type="ARBA" id="ARBA00023136"/>
    </source>
</evidence>
<keyword evidence="10" id="KW-1015">Disulfide bond</keyword>
<dbReference type="GO" id="GO:0005886">
    <property type="term" value="C:plasma membrane"/>
    <property type="evidence" value="ECO:0007669"/>
    <property type="project" value="UniProtKB-SubCell"/>
</dbReference>
<dbReference type="EC" id="3.1.3.48" evidence="3"/>
<dbReference type="FunFam" id="3.90.190.10:FF:000105">
    <property type="entry name" value="Protein tyrosine phosphatase type IVA 3"/>
    <property type="match status" value="1"/>
</dbReference>
<evidence type="ECO:0000256" key="2">
    <source>
        <dbReference type="ARBA" id="ARBA00004412"/>
    </source>
</evidence>
<dbReference type="GO" id="GO:0043542">
    <property type="term" value="P:endothelial cell migration"/>
    <property type="evidence" value="ECO:0007669"/>
    <property type="project" value="UniProtKB-ARBA"/>
</dbReference>
<keyword evidence="12" id="KW-0636">Prenylation</keyword>
<proteinExistence type="predicted"/>
<evidence type="ECO:0000256" key="11">
    <source>
        <dbReference type="ARBA" id="ARBA00023288"/>
    </source>
</evidence>
<evidence type="ECO:0000256" key="10">
    <source>
        <dbReference type="ARBA" id="ARBA00023157"/>
    </source>
</evidence>
<dbReference type="Pfam" id="PF22785">
    <property type="entry name" value="Tc-R-P"/>
    <property type="match status" value="1"/>
</dbReference>
<comment type="subunit">
    <text evidence="15">Interacts with tubulin.</text>
</comment>
<organism evidence="20 21">
    <name type="scientific">Diabrotica balteata</name>
    <name type="common">Banded cucumber beetle</name>
    <dbReference type="NCBI Taxonomy" id="107213"/>
    <lineage>
        <taxon>Eukaryota</taxon>
        <taxon>Metazoa</taxon>
        <taxon>Ecdysozoa</taxon>
        <taxon>Arthropoda</taxon>
        <taxon>Hexapoda</taxon>
        <taxon>Insecta</taxon>
        <taxon>Pterygota</taxon>
        <taxon>Neoptera</taxon>
        <taxon>Endopterygota</taxon>
        <taxon>Coleoptera</taxon>
        <taxon>Polyphaga</taxon>
        <taxon>Cucujiformia</taxon>
        <taxon>Chrysomeloidea</taxon>
        <taxon>Chrysomelidae</taxon>
        <taxon>Galerucinae</taxon>
        <taxon>Diabroticina</taxon>
        <taxon>Diabroticites</taxon>
        <taxon>Diabrotica</taxon>
    </lineage>
</organism>
<evidence type="ECO:0000256" key="4">
    <source>
        <dbReference type="ARBA" id="ARBA00022475"/>
    </source>
</evidence>
<dbReference type="PANTHER" id="PTHR23339">
    <property type="entry name" value="TYROSINE SPECIFIC PROTEIN PHOSPHATASE AND DUAL SPECIFICITY PROTEIN PHOSPHATASE"/>
    <property type="match status" value="1"/>
</dbReference>
<evidence type="ECO:0000256" key="5">
    <source>
        <dbReference type="ARBA" id="ARBA00022481"/>
    </source>
</evidence>
<accession>A0A9P0DZI4</accession>
<dbReference type="GO" id="GO:0005769">
    <property type="term" value="C:early endosome"/>
    <property type="evidence" value="ECO:0007669"/>
    <property type="project" value="UniProtKB-SubCell"/>
</dbReference>
<evidence type="ECO:0000313" key="20">
    <source>
        <dbReference type="EMBL" id="CAH1286430.1"/>
    </source>
</evidence>
<dbReference type="SMART" id="SM00404">
    <property type="entry name" value="PTPc_motif"/>
    <property type="match status" value="1"/>
</dbReference>
<evidence type="ECO:0000256" key="12">
    <source>
        <dbReference type="ARBA" id="ARBA00023289"/>
    </source>
</evidence>
<keyword evidence="8" id="KW-0904">Protein phosphatase</keyword>
<evidence type="ECO:0000256" key="3">
    <source>
        <dbReference type="ARBA" id="ARBA00013064"/>
    </source>
</evidence>
<dbReference type="AlphaFoldDB" id="A0A9P0DZI4"/>
<evidence type="ECO:0000256" key="17">
    <source>
        <dbReference type="ARBA" id="ARBA00082375"/>
    </source>
</evidence>
<feature type="domain" description="Tyrosine specific protein phosphatases" evidence="19">
    <location>
        <begin position="98"/>
        <end position="164"/>
    </location>
</feature>
<dbReference type="InterPro" id="IPR050561">
    <property type="entry name" value="PTP"/>
</dbReference>
<evidence type="ECO:0000313" key="21">
    <source>
        <dbReference type="Proteomes" id="UP001153709"/>
    </source>
</evidence>
<dbReference type="PROSITE" id="PS50054">
    <property type="entry name" value="TYR_PHOSPHATASE_DUAL"/>
    <property type="match status" value="1"/>
</dbReference>
<comment type="catalytic activity">
    <reaction evidence="13">
        <text>O-phospho-L-tyrosyl-[protein] + H2O = L-tyrosyl-[protein] + phosphate</text>
        <dbReference type="Rhea" id="RHEA:10684"/>
        <dbReference type="Rhea" id="RHEA-COMP:10136"/>
        <dbReference type="Rhea" id="RHEA-COMP:20101"/>
        <dbReference type="ChEBI" id="CHEBI:15377"/>
        <dbReference type="ChEBI" id="CHEBI:43474"/>
        <dbReference type="ChEBI" id="CHEBI:46858"/>
        <dbReference type="ChEBI" id="CHEBI:61978"/>
        <dbReference type="EC" id="3.1.3.48"/>
    </reaction>
</comment>
<protein>
    <recommendedName>
        <fullName evidence="16">Protein tyrosine phosphatase type IVA 3</fullName>
        <ecNumber evidence="3">3.1.3.48</ecNumber>
    </recommendedName>
    <alternativeName>
        <fullName evidence="17">Protein-tyrosine phosphatase 4a3</fullName>
    </alternativeName>
</protein>
<dbReference type="InterPro" id="IPR000387">
    <property type="entry name" value="Tyr_Pase_dom"/>
</dbReference>
<dbReference type="CDD" id="cd14500">
    <property type="entry name" value="PTP-IVa"/>
    <property type="match status" value="1"/>
</dbReference>
<dbReference type="GO" id="GO:0004725">
    <property type="term" value="F:protein tyrosine phosphatase activity"/>
    <property type="evidence" value="ECO:0007669"/>
    <property type="project" value="UniProtKB-EC"/>
</dbReference>
<evidence type="ECO:0000256" key="16">
    <source>
        <dbReference type="ARBA" id="ARBA00069015"/>
    </source>
</evidence>
<keyword evidence="7" id="KW-0378">Hydrolase</keyword>
<dbReference type="InterPro" id="IPR003595">
    <property type="entry name" value="Tyr_Pase_cat"/>
</dbReference>
<dbReference type="InterPro" id="IPR020422">
    <property type="entry name" value="TYR_PHOSPHATASE_DUAL_dom"/>
</dbReference>
<keyword evidence="6" id="KW-0967">Endosome</keyword>
<keyword evidence="21" id="KW-1185">Reference proteome</keyword>
<reference evidence="20" key="1">
    <citation type="submission" date="2022-01" db="EMBL/GenBank/DDBJ databases">
        <authorList>
            <person name="King R."/>
        </authorList>
    </citation>
    <scope>NUCLEOTIDE SEQUENCE</scope>
</reference>
<dbReference type="Proteomes" id="UP001153709">
    <property type="component" value="Chromosome 9"/>
</dbReference>
<gene>
    <name evidence="20" type="ORF">DIABBA_LOCUS13495</name>
</gene>
<dbReference type="SUPFAM" id="SSF52799">
    <property type="entry name" value="(Phosphotyrosine protein) phosphatases II"/>
    <property type="match status" value="1"/>
</dbReference>
<evidence type="ECO:0000259" key="19">
    <source>
        <dbReference type="PROSITE" id="PS50056"/>
    </source>
</evidence>
<comment type="subcellular location">
    <subcellularLocation>
        <location evidence="1">Cell membrane</location>
    </subcellularLocation>
    <subcellularLocation>
        <location evidence="2">Early endosome</location>
    </subcellularLocation>
</comment>
<dbReference type="InterPro" id="IPR029021">
    <property type="entry name" value="Prot-tyrosine_phosphatase-like"/>
</dbReference>
<dbReference type="OrthoDB" id="5632at2759"/>
<evidence type="ECO:0000256" key="6">
    <source>
        <dbReference type="ARBA" id="ARBA00022753"/>
    </source>
</evidence>
<evidence type="ECO:0000259" key="18">
    <source>
        <dbReference type="PROSITE" id="PS50054"/>
    </source>
</evidence>
<evidence type="ECO:0000256" key="7">
    <source>
        <dbReference type="ARBA" id="ARBA00022801"/>
    </source>
</evidence>